<evidence type="ECO:0000259" key="6">
    <source>
        <dbReference type="Pfam" id="PF10120"/>
    </source>
</evidence>
<keyword evidence="1 7" id="KW-0808">Transferase</keyword>
<accession>A0ABD5NFG8</accession>
<dbReference type="EC" id="2.7.4.7" evidence="7"/>
<keyword evidence="2" id="KW-0547">Nucleotide-binding</keyword>
<evidence type="ECO:0000256" key="1">
    <source>
        <dbReference type="ARBA" id="ARBA00022679"/>
    </source>
</evidence>
<dbReference type="NCBIfam" id="TIGR00097">
    <property type="entry name" value="HMP-P_kinase"/>
    <property type="match status" value="1"/>
</dbReference>
<dbReference type="Gene3D" id="3.40.1190.20">
    <property type="match status" value="1"/>
</dbReference>
<dbReference type="EMBL" id="JBHRWN010000002">
    <property type="protein sequence ID" value="MFC3478098.1"/>
    <property type="molecule type" value="Genomic_DNA"/>
</dbReference>
<dbReference type="Proteomes" id="UP001595660">
    <property type="component" value="Unassembled WGS sequence"/>
</dbReference>
<evidence type="ECO:0000256" key="4">
    <source>
        <dbReference type="ARBA" id="ARBA00022840"/>
    </source>
</evidence>
<proteinExistence type="predicted"/>
<feature type="domain" description="Thiamine-phosphate synthase ThiN" evidence="6">
    <location>
        <begin position="277"/>
        <end position="437"/>
    </location>
</feature>
<keyword evidence="4" id="KW-0067">ATP-binding</keyword>
<dbReference type="InterPro" id="IPR013749">
    <property type="entry name" value="PM/HMP-P_kinase-1"/>
</dbReference>
<dbReference type="InterPro" id="IPR029056">
    <property type="entry name" value="Ribokinase-like"/>
</dbReference>
<dbReference type="SUPFAM" id="SSF53639">
    <property type="entry name" value="AraD/HMP-PK domain-like"/>
    <property type="match status" value="1"/>
</dbReference>
<sequence>MPADAPTPPVALTVAGSDSGGGAGAQADLKTFEACGAFGASAVTAVTAQNTRGVAASDVLSPDIVRAQCDAVVSDFDVAAAKTGMLGDADVVETVADALRDAAFPVVVDPVVVAQSGDRLLTERGVDTVREALLPAATLATPNVPEAELLAGVEITHEGDLREAAEAVADLGPDAVLLTGGHLDGDPVDVFVGDAARAFTRERVHTSDTHGSGCTLSAAIVARLAHGDALSDAVERGVEGVAAAIASERSVGTGDGPVDHRAVGDARTDTADAITAVRDVVAALEADWPPGLVPEVGTNVAVAPAGARSPADVVAVDGRLHATSRGVRATGSIAPGASSHVARFLLGVRETDPGVAAAANVRYGEARASALRERWDAETVDRADEPADADGTMDWTARDAMRGRERAPDAVLDEGAVGKEPMIRVLARDAGALREKLATVASLEADADVV</sequence>
<feature type="domain" description="Pyridoxamine kinase/Phosphomethylpyrimidine kinase" evidence="5">
    <location>
        <begin position="18"/>
        <end position="259"/>
    </location>
</feature>
<evidence type="ECO:0000256" key="2">
    <source>
        <dbReference type="ARBA" id="ARBA00022741"/>
    </source>
</evidence>
<name>A0ABD5NFG8_9EURY</name>
<dbReference type="GeneID" id="69118900"/>
<dbReference type="EC" id="2.7.1.49" evidence="7"/>
<gene>
    <name evidence="7" type="primary">thiD</name>
    <name evidence="7" type="ORF">ACFOKC_10225</name>
</gene>
<dbReference type="GO" id="GO:0008902">
    <property type="term" value="F:hydroxymethylpyrimidine kinase activity"/>
    <property type="evidence" value="ECO:0007669"/>
    <property type="project" value="UniProtKB-EC"/>
</dbReference>
<keyword evidence="3 7" id="KW-0418">Kinase</keyword>
<dbReference type="GO" id="GO:0005524">
    <property type="term" value="F:ATP binding"/>
    <property type="evidence" value="ECO:0007669"/>
    <property type="project" value="UniProtKB-KW"/>
</dbReference>
<dbReference type="RefSeq" id="WP_232570785.1">
    <property type="nucleotide sequence ID" value="NZ_CP089466.1"/>
</dbReference>
<dbReference type="Gene3D" id="3.40.225.10">
    <property type="entry name" value="Class II aldolase/adducin N-terminal domain"/>
    <property type="match status" value="1"/>
</dbReference>
<comment type="caution">
    <text evidence="7">The sequence shown here is derived from an EMBL/GenBank/DDBJ whole genome shotgun (WGS) entry which is preliminary data.</text>
</comment>
<dbReference type="GO" id="GO:0008972">
    <property type="term" value="F:phosphomethylpyrimidine kinase activity"/>
    <property type="evidence" value="ECO:0007669"/>
    <property type="project" value="UniProtKB-EC"/>
</dbReference>
<evidence type="ECO:0000313" key="8">
    <source>
        <dbReference type="Proteomes" id="UP001595660"/>
    </source>
</evidence>
<dbReference type="InterPro" id="IPR019293">
    <property type="entry name" value="ThiN"/>
</dbReference>
<evidence type="ECO:0000313" key="7">
    <source>
        <dbReference type="EMBL" id="MFC3478098.1"/>
    </source>
</evidence>
<evidence type="ECO:0000256" key="3">
    <source>
        <dbReference type="ARBA" id="ARBA00022777"/>
    </source>
</evidence>
<dbReference type="GO" id="GO:0009228">
    <property type="term" value="P:thiamine biosynthetic process"/>
    <property type="evidence" value="ECO:0007669"/>
    <property type="project" value="UniProtKB-ARBA"/>
</dbReference>
<organism evidence="7 8">
    <name type="scientific">Halobacterium litoreum</name>
    <dbReference type="NCBI Taxonomy" id="2039234"/>
    <lineage>
        <taxon>Archaea</taxon>
        <taxon>Methanobacteriati</taxon>
        <taxon>Methanobacteriota</taxon>
        <taxon>Stenosarchaea group</taxon>
        <taxon>Halobacteria</taxon>
        <taxon>Halobacteriales</taxon>
        <taxon>Halobacteriaceae</taxon>
        <taxon>Halobacterium</taxon>
    </lineage>
</organism>
<dbReference type="InterPro" id="IPR036409">
    <property type="entry name" value="Aldolase_II/adducin_N_sf"/>
</dbReference>
<dbReference type="PANTHER" id="PTHR20858">
    <property type="entry name" value="PHOSPHOMETHYLPYRIMIDINE KINASE"/>
    <property type="match status" value="1"/>
</dbReference>
<dbReference type="InterPro" id="IPR004399">
    <property type="entry name" value="HMP/HMP-P_kinase_dom"/>
</dbReference>
<dbReference type="FunFam" id="3.40.1190.20:FF:000003">
    <property type="entry name" value="Phosphomethylpyrimidine kinase ThiD"/>
    <property type="match status" value="1"/>
</dbReference>
<dbReference type="Pfam" id="PF10120">
    <property type="entry name" value="ThiN"/>
    <property type="match status" value="1"/>
</dbReference>
<evidence type="ECO:0000259" key="5">
    <source>
        <dbReference type="Pfam" id="PF08543"/>
    </source>
</evidence>
<dbReference type="AlphaFoldDB" id="A0ABD5NFG8"/>
<dbReference type="CDD" id="cd01169">
    <property type="entry name" value="HMPP_kinase"/>
    <property type="match status" value="1"/>
</dbReference>
<dbReference type="PANTHER" id="PTHR20858:SF17">
    <property type="entry name" value="HYDROXYMETHYLPYRIMIDINE_PHOSPHOMETHYLPYRIMIDINE KINASE THI20-RELATED"/>
    <property type="match status" value="1"/>
</dbReference>
<keyword evidence="8" id="KW-1185">Reference proteome</keyword>
<dbReference type="SUPFAM" id="SSF53613">
    <property type="entry name" value="Ribokinase-like"/>
    <property type="match status" value="1"/>
</dbReference>
<protein>
    <submittedName>
        <fullName evidence="7">Bifunctional hydroxymethylpyrimidine kinase/phosphomethylpyrimidine kinase</fullName>
        <ecNumber evidence="7">2.7.1.49</ecNumber>
        <ecNumber evidence="7">2.7.4.7</ecNumber>
    </submittedName>
</protein>
<dbReference type="Pfam" id="PF08543">
    <property type="entry name" value="Phos_pyr_kin"/>
    <property type="match status" value="1"/>
</dbReference>
<reference evidence="7 8" key="1">
    <citation type="journal article" date="2019" name="Int. J. Syst. Evol. Microbiol.">
        <title>The Global Catalogue of Microorganisms (GCM) 10K type strain sequencing project: providing services to taxonomists for standard genome sequencing and annotation.</title>
        <authorList>
            <consortium name="The Broad Institute Genomics Platform"/>
            <consortium name="The Broad Institute Genome Sequencing Center for Infectious Disease"/>
            <person name="Wu L."/>
            <person name="Ma J."/>
        </authorList>
    </citation>
    <scope>NUCLEOTIDE SEQUENCE [LARGE SCALE GENOMIC DNA]</scope>
    <source>
        <strain evidence="7 8">CGMCC 1.12562</strain>
    </source>
</reference>